<reference evidence="8" key="2">
    <citation type="submission" date="2018-11" db="EMBL/GenBank/DDBJ databases">
        <title>Proposal to divide the Flavobacteriaceae and reorganize its genera based on Amino Acid Identity values calculated from whole genome sequences.</title>
        <authorList>
            <person name="Nicholson A.C."/>
            <person name="Gulvik C.A."/>
            <person name="Whitney A.M."/>
            <person name="Humrighouse B.W."/>
            <person name="Bell M."/>
            <person name="Holmens B."/>
            <person name="Steigerwalt A."/>
            <person name="Villarma A."/>
            <person name="Sheth M."/>
            <person name="Batra D."/>
            <person name="Pryor J."/>
            <person name="Bernardet J.-F."/>
            <person name="Hugo C."/>
            <person name="Kampfer P."/>
            <person name="Newman J."/>
            <person name="Mcquiston J.R."/>
        </authorList>
    </citation>
    <scope>NUCLEOTIDE SEQUENCE [LARGE SCALE GENOMIC DNA]</scope>
    <source>
        <strain evidence="8">H3056</strain>
    </source>
</reference>
<evidence type="ECO:0000256" key="4">
    <source>
        <dbReference type="ARBA" id="ARBA00023136"/>
    </source>
</evidence>
<protein>
    <submittedName>
        <fullName evidence="7">FUSC family protein</fullName>
    </submittedName>
</protein>
<comment type="subcellular location">
    <subcellularLocation>
        <location evidence="1">Membrane</location>
        <topology evidence="1">Multi-pass membrane protein</topology>
    </subcellularLocation>
</comment>
<proteinExistence type="predicted"/>
<name>A0A3N0X2B6_9FLAO</name>
<evidence type="ECO:0000313" key="8">
    <source>
        <dbReference type="Proteomes" id="UP000270224"/>
    </source>
</evidence>
<feature type="transmembrane region" description="Helical" evidence="5">
    <location>
        <begin position="88"/>
        <end position="106"/>
    </location>
</feature>
<keyword evidence="4 5" id="KW-0472">Membrane</keyword>
<keyword evidence="2 5" id="KW-0812">Transmembrane</keyword>
<feature type="transmembrane region" description="Helical" evidence="5">
    <location>
        <begin position="31"/>
        <end position="54"/>
    </location>
</feature>
<keyword evidence="3 5" id="KW-1133">Transmembrane helix</keyword>
<evidence type="ECO:0000256" key="1">
    <source>
        <dbReference type="ARBA" id="ARBA00004141"/>
    </source>
</evidence>
<accession>A0A3N0X2B6</accession>
<reference evidence="8" key="1">
    <citation type="submission" date="2018-11" db="EMBL/GenBank/DDBJ databases">
        <title>Proposal to divide the Flavobacteriaceae and reorganize its genera based on Amino Acid Identity values calculated from whole genome sequences.</title>
        <authorList>
            <person name="Nicholson A.C."/>
            <person name="Gulvik C.A."/>
            <person name="Whitney A.M."/>
            <person name="Humrighouse B.W."/>
            <person name="Bell M."/>
            <person name="Holmes B."/>
            <person name="Steigerwalt A."/>
            <person name="Villarma A."/>
            <person name="Sheth M."/>
            <person name="Batra D."/>
            <person name="Pryor J."/>
            <person name="Bernardet J.-F."/>
            <person name="Hugo C."/>
            <person name="Kampfer P."/>
            <person name="Newman J."/>
            <person name="Mcquiston J.R."/>
        </authorList>
    </citation>
    <scope>NUCLEOTIDE SEQUENCE [LARGE SCALE GENOMIC DNA]</scope>
    <source>
        <strain evidence="8">H3056</strain>
    </source>
</reference>
<feature type="transmembrane region" description="Helical" evidence="5">
    <location>
        <begin position="112"/>
        <end position="145"/>
    </location>
</feature>
<evidence type="ECO:0000313" key="7">
    <source>
        <dbReference type="EMBL" id="ROI10439.1"/>
    </source>
</evidence>
<gene>
    <name evidence="7" type="ORF">EGI11_00595</name>
</gene>
<dbReference type="Pfam" id="PF13515">
    <property type="entry name" value="FUSC_2"/>
    <property type="match status" value="1"/>
</dbReference>
<evidence type="ECO:0000259" key="6">
    <source>
        <dbReference type="Pfam" id="PF13515"/>
    </source>
</evidence>
<evidence type="ECO:0000256" key="2">
    <source>
        <dbReference type="ARBA" id="ARBA00022692"/>
    </source>
</evidence>
<dbReference type="InterPro" id="IPR049453">
    <property type="entry name" value="Memb_transporter_dom"/>
</dbReference>
<evidence type="ECO:0000256" key="3">
    <source>
        <dbReference type="ARBA" id="ARBA00022989"/>
    </source>
</evidence>
<feature type="domain" description="Integral membrane bound transporter" evidence="6">
    <location>
        <begin position="50"/>
        <end position="171"/>
    </location>
</feature>
<dbReference type="AlphaFoldDB" id="A0A3N0X2B6"/>
<dbReference type="EMBL" id="RJUG01000001">
    <property type="protein sequence ID" value="ROI10439.1"/>
    <property type="molecule type" value="Genomic_DNA"/>
</dbReference>
<dbReference type="GO" id="GO:0016020">
    <property type="term" value="C:membrane"/>
    <property type="evidence" value="ECO:0007669"/>
    <property type="project" value="UniProtKB-SubCell"/>
</dbReference>
<feature type="transmembrane region" description="Helical" evidence="5">
    <location>
        <begin position="157"/>
        <end position="179"/>
    </location>
</feature>
<comment type="caution">
    <text evidence="7">The sequence shown here is derived from an EMBL/GenBank/DDBJ whole genome shotgun (WGS) entry which is preliminary data.</text>
</comment>
<dbReference type="Proteomes" id="UP000270224">
    <property type="component" value="Unassembled WGS sequence"/>
</dbReference>
<organism evidence="7 8">
    <name type="scientific">Kaistella daneshvariae</name>
    <dbReference type="NCBI Taxonomy" id="2487074"/>
    <lineage>
        <taxon>Bacteria</taxon>
        <taxon>Pseudomonadati</taxon>
        <taxon>Bacteroidota</taxon>
        <taxon>Flavobacteriia</taxon>
        <taxon>Flavobacteriales</taxon>
        <taxon>Weeksellaceae</taxon>
        <taxon>Chryseobacterium group</taxon>
        <taxon>Kaistella</taxon>
    </lineage>
</organism>
<sequence>MPLKQPKIFELKQFLAAKISKMKGITGFRSFIFSPIIIYIFRCLVGFSIGFWLMKTLPNADLFWALLSIMFVISPEGKDSPRLTLERVKANLIGAFSAFNVIALPIDMFYKIMVGIVVSAVLCSVFNLLNVSRTAVVAIIIILIEKPNDGFMASIDRFLSVLVGCTIGLLVVIFTGSLIKFLHKKLLKVERRINHEH</sequence>
<evidence type="ECO:0000256" key="5">
    <source>
        <dbReference type="SAM" id="Phobius"/>
    </source>
</evidence>